<accession>A0A4V1X461</accession>
<keyword evidence="3" id="KW-1185">Reference proteome</keyword>
<feature type="transmembrane region" description="Helical" evidence="1">
    <location>
        <begin position="20"/>
        <end position="43"/>
    </location>
</feature>
<keyword evidence="1" id="KW-1133">Transmembrane helix</keyword>
<dbReference type="PANTHER" id="PTHR37576:SF2">
    <property type="entry name" value="DEFECT AT LOW TEMPERATURE PROTEIN 1"/>
    <property type="match status" value="1"/>
</dbReference>
<reference evidence="3" key="1">
    <citation type="journal article" date="2019" name="bioRxiv">
        <title>Genomics, evolutionary history and diagnostics of the Alternaria alternata species group including apple and Asian pear pathotypes.</title>
        <authorList>
            <person name="Armitage A.D."/>
            <person name="Cockerton H.M."/>
            <person name="Sreenivasaprasad S."/>
            <person name="Woodhall J.W."/>
            <person name="Lane C.R."/>
            <person name="Harrison R.J."/>
            <person name="Clarkson J.P."/>
        </authorList>
    </citation>
    <scope>NUCLEOTIDE SEQUENCE [LARGE SCALE GENOMIC DNA]</scope>
    <source>
        <strain evidence="3">RGR 97.0016</strain>
    </source>
</reference>
<proteinExistence type="predicted"/>
<keyword evidence="1" id="KW-0472">Membrane</keyword>
<dbReference type="AlphaFoldDB" id="A0A4V1X461"/>
<comment type="caution">
    <text evidence="2">The sequence shown here is derived from an EMBL/GenBank/DDBJ whole genome shotgun (WGS) entry which is preliminary data.</text>
</comment>
<dbReference type="PANTHER" id="PTHR37576">
    <property type="entry name" value="DEFECT AT LOW TEMPERATURE PROTEIN 1"/>
    <property type="match status" value="1"/>
</dbReference>
<dbReference type="OrthoDB" id="5357734at2759"/>
<evidence type="ECO:0000313" key="3">
    <source>
        <dbReference type="Proteomes" id="UP000293823"/>
    </source>
</evidence>
<gene>
    <name evidence="2" type="ORF">AA0113_g7773</name>
</gene>
<feature type="transmembrane region" description="Helical" evidence="1">
    <location>
        <begin position="116"/>
        <end position="139"/>
    </location>
</feature>
<evidence type="ECO:0000313" key="2">
    <source>
        <dbReference type="EMBL" id="RYO58368.1"/>
    </source>
</evidence>
<dbReference type="EMBL" id="PEJP01000031">
    <property type="protein sequence ID" value="RYO58368.1"/>
    <property type="molecule type" value="Genomic_DNA"/>
</dbReference>
<sequence>MQDPFLWGGSKDTKIGGFQYAMSYLFASSVVFNFGGAVSSNVFEGSLANEMVRLVNREIICQDPMDRMLDALREITFRTAVIAGKNADTHNITNAVQQVEYQGYELQSIYITDWKFMAIAALLSCSSIIAVGATFYGWWELGRPFSMGPLELASAFEAPLLKAACEDAGLDNDTHRSTAREPRVQFGEKVVDDEGQFPSSTASRRLVLGLATDVQRPRKGTMYS</sequence>
<name>A0A4V1X461_9PLEO</name>
<organism evidence="2 3">
    <name type="scientific">Alternaria arborescens</name>
    <dbReference type="NCBI Taxonomy" id="156630"/>
    <lineage>
        <taxon>Eukaryota</taxon>
        <taxon>Fungi</taxon>
        <taxon>Dikarya</taxon>
        <taxon>Ascomycota</taxon>
        <taxon>Pezizomycotina</taxon>
        <taxon>Dothideomycetes</taxon>
        <taxon>Pleosporomycetidae</taxon>
        <taxon>Pleosporales</taxon>
        <taxon>Pleosporineae</taxon>
        <taxon>Pleosporaceae</taxon>
        <taxon>Alternaria</taxon>
        <taxon>Alternaria sect. Alternaria</taxon>
    </lineage>
</organism>
<dbReference type="Proteomes" id="UP000293823">
    <property type="component" value="Unassembled WGS sequence"/>
</dbReference>
<evidence type="ECO:0000256" key="1">
    <source>
        <dbReference type="SAM" id="Phobius"/>
    </source>
</evidence>
<keyword evidence="1" id="KW-0812">Transmembrane</keyword>
<protein>
    <submittedName>
        <fullName evidence="2">Uncharacterized protein</fullName>
    </submittedName>
</protein>